<dbReference type="InterPro" id="IPR047718">
    <property type="entry name" value="RsbA-like_anti_sig"/>
</dbReference>
<dbReference type="OrthoDB" id="4088450at2"/>
<dbReference type="InterPro" id="IPR025847">
    <property type="entry name" value="MEDS_domain"/>
</dbReference>
<feature type="compositionally biased region" description="Basic and acidic residues" evidence="2">
    <location>
        <begin position="164"/>
        <end position="173"/>
    </location>
</feature>
<gene>
    <name evidence="5" type="ORF">BAY60_23305</name>
</gene>
<feature type="domain" description="Histidine kinase/HSP90-like ATPase" evidence="3">
    <location>
        <begin position="203"/>
        <end position="311"/>
    </location>
</feature>
<protein>
    <submittedName>
        <fullName evidence="5">Uncharacterized protein</fullName>
    </submittedName>
</protein>
<dbReference type="GO" id="GO:0004674">
    <property type="term" value="F:protein serine/threonine kinase activity"/>
    <property type="evidence" value="ECO:0007669"/>
    <property type="project" value="UniProtKB-KW"/>
</dbReference>
<evidence type="ECO:0000256" key="1">
    <source>
        <dbReference type="ARBA" id="ARBA00022527"/>
    </source>
</evidence>
<dbReference type="Gene3D" id="3.30.565.10">
    <property type="entry name" value="Histidine kinase-like ATPase, C-terminal domain"/>
    <property type="match status" value="1"/>
</dbReference>
<dbReference type="NCBIfam" id="NF041045">
    <property type="entry name" value="RsbA_anti_sig"/>
    <property type="match status" value="1"/>
</dbReference>
<dbReference type="InterPro" id="IPR003594">
    <property type="entry name" value="HATPase_dom"/>
</dbReference>
<keyword evidence="1" id="KW-0808">Transferase</keyword>
<dbReference type="InterPro" id="IPR036890">
    <property type="entry name" value="HATPase_C_sf"/>
</dbReference>
<dbReference type="AlphaFoldDB" id="A0A2V4B2F0"/>
<evidence type="ECO:0000313" key="5">
    <source>
        <dbReference type="EMBL" id="PXY22735.1"/>
    </source>
</evidence>
<dbReference type="EMBL" id="MASW01000005">
    <property type="protein sequence ID" value="PXY22735.1"/>
    <property type="molecule type" value="Genomic_DNA"/>
</dbReference>
<organism evidence="5 6">
    <name type="scientific">Prauserella muralis</name>
    <dbReference type="NCBI Taxonomy" id="588067"/>
    <lineage>
        <taxon>Bacteria</taxon>
        <taxon>Bacillati</taxon>
        <taxon>Actinomycetota</taxon>
        <taxon>Actinomycetes</taxon>
        <taxon>Pseudonocardiales</taxon>
        <taxon>Pseudonocardiaceae</taxon>
        <taxon>Prauserella</taxon>
    </lineage>
</organism>
<dbReference type="InterPro" id="IPR050267">
    <property type="entry name" value="Anti-sigma-factor_SerPK"/>
</dbReference>
<dbReference type="SUPFAM" id="SSF55874">
    <property type="entry name" value="ATPase domain of HSP90 chaperone/DNA topoisomerase II/histidine kinase"/>
    <property type="match status" value="1"/>
</dbReference>
<name>A0A2V4B2F0_9PSEU</name>
<evidence type="ECO:0000313" key="6">
    <source>
        <dbReference type="Proteomes" id="UP000249915"/>
    </source>
</evidence>
<reference evidence="5 6" key="1">
    <citation type="submission" date="2016-07" db="EMBL/GenBank/DDBJ databases">
        <title>Draft genome sequence of Prauserella muralis DSM 45305, isolated from a mould-covered wall in an indoor environment.</title>
        <authorList>
            <person name="Ruckert C."/>
            <person name="Albersmeier A."/>
            <person name="Jiang C.-L."/>
            <person name="Jiang Y."/>
            <person name="Kalinowski J."/>
            <person name="Schneider O."/>
            <person name="Winkler A."/>
            <person name="Zotchev S.B."/>
        </authorList>
    </citation>
    <scope>NUCLEOTIDE SEQUENCE [LARGE SCALE GENOMIC DNA]</scope>
    <source>
        <strain evidence="5 6">DSM 45305</strain>
    </source>
</reference>
<dbReference type="Pfam" id="PF13581">
    <property type="entry name" value="HATPase_c_2"/>
    <property type="match status" value="1"/>
</dbReference>
<evidence type="ECO:0000259" key="3">
    <source>
        <dbReference type="Pfam" id="PF13581"/>
    </source>
</evidence>
<keyword evidence="6" id="KW-1185">Reference proteome</keyword>
<proteinExistence type="predicted"/>
<dbReference type="Proteomes" id="UP000249915">
    <property type="component" value="Unassembled WGS sequence"/>
</dbReference>
<accession>A0A2V4B2F0</accession>
<feature type="domain" description="MEDS" evidence="4">
    <location>
        <begin position="14"/>
        <end position="157"/>
    </location>
</feature>
<dbReference type="CDD" id="cd16936">
    <property type="entry name" value="HATPase_RsbW-like"/>
    <property type="match status" value="1"/>
</dbReference>
<keyword evidence="1" id="KW-0418">Kinase</keyword>
<sequence length="320" mass="34136">MNHGVAALRRPHVHEAGFYGSDAEFRAMIVPFVEDGLAAGEPVILGYDERKTGLLQGWLHDPSAVTFVSGDELYGTPARAISSYERLFQRHLDAGAPGVRLAGEVPHVGNGGRFEGWDRYEAALNVLWAPYPLRSLCLYDATTVSPAVRDVVERTHPVLGTPSGDRRDNDRYDGTPVLGGLASAPDPIEASAPTAELKNPTPAEARHALEQVADRRVDEQTLTDLVIGVSETVLNARVHGRAPATVRIWAEPERVVVHVSDSGSGPADPLAGLAPVANSPTNSGLGLWLTHQLDVEVALLAGPDGFTVRLRGGRSTPALL</sequence>
<comment type="caution">
    <text evidence="5">The sequence shown here is derived from an EMBL/GenBank/DDBJ whole genome shotgun (WGS) entry which is preliminary data.</text>
</comment>
<evidence type="ECO:0000259" key="4">
    <source>
        <dbReference type="Pfam" id="PF14417"/>
    </source>
</evidence>
<dbReference type="RefSeq" id="WP_112283338.1">
    <property type="nucleotide sequence ID" value="NZ_MASW01000005.1"/>
</dbReference>
<evidence type="ECO:0000256" key="2">
    <source>
        <dbReference type="SAM" id="MobiDB-lite"/>
    </source>
</evidence>
<keyword evidence="1" id="KW-0723">Serine/threonine-protein kinase</keyword>
<dbReference type="Pfam" id="PF14417">
    <property type="entry name" value="MEDS"/>
    <property type="match status" value="1"/>
</dbReference>
<dbReference type="PANTHER" id="PTHR35526">
    <property type="entry name" value="ANTI-SIGMA-F FACTOR RSBW-RELATED"/>
    <property type="match status" value="1"/>
</dbReference>
<feature type="region of interest" description="Disordered" evidence="2">
    <location>
        <begin position="155"/>
        <end position="201"/>
    </location>
</feature>
<dbReference type="PANTHER" id="PTHR35526:SF3">
    <property type="entry name" value="ANTI-SIGMA-F FACTOR RSBW"/>
    <property type="match status" value="1"/>
</dbReference>